<dbReference type="STRING" id="1123282.SAMN02745823_02982"/>
<dbReference type="GO" id="GO:0016747">
    <property type="term" value="F:acyltransferase activity, transferring groups other than amino-acyl groups"/>
    <property type="evidence" value="ECO:0007669"/>
    <property type="project" value="InterPro"/>
</dbReference>
<dbReference type="PANTHER" id="PTHR43877:SF2">
    <property type="entry name" value="AMINOALKYLPHOSPHONATE N-ACETYLTRANSFERASE-RELATED"/>
    <property type="match status" value="1"/>
</dbReference>
<evidence type="ECO:0000259" key="3">
    <source>
        <dbReference type="PROSITE" id="PS51186"/>
    </source>
</evidence>
<keyword evidence="1 4" id="KW-0808">Transferase</keyword>
<dbReference type="InterPro" id="IPR050832">
    <property type="entry name" value="Bact_Acetyltransf"/>
</dbReference>
<keyword evidence="5" id="KW-1185">Reference proteome</keyword>
<dbReference type="AlphaFoldDB" id="A0A1M5YY59"/>
<feature type="domain" description="N-acetyltransferase" evidence="3">
    <location>
        <begin position="17"/>
        <end position="165"/>
    </location>
</feature>
<proteinExistence type="predicted"/>
<dbReference type="RefSeq" id="WP_242941218.1">
    <property type="nucleotide sequence ID" value="NZ_FQXV01000011.1"/>
</dbReference>
<dbReference type="InterPro" id="IPR016181">
    <property type="entry name" value="Acyl_CoA_acyltransferase"/>
</dbReference>
<dbReference type="Pfam" id="PF00583">
    <property type="entry name" value="Acetyltransf_1"/>
    <property type="match status" value="1"/>
</dbReference>
<dbReference type="InterPro" id="IPR000182">
    <property type="entry name" value="GNAT_dom"/>
</dbReference>
<name>A0A1M5YY59_9FIRM</name>
<evidence type="ECO:0000313" key="4">
    <source>
        <dbReference type="EMBL" id="SHI16870.1"/>
    </source>
</evidence>
<dbReference type="PANTHER" id="PTHR43877">
    <property type="entry name" value="AMINOALKYLPHOSPHONATE N-ACETYLTRANSFERASE-RELATED-RELATED"/>
    <property type="match status" value="1"/>
</dbReference>
<keyword evidence="2" id="KW-0012">Acyltransferase</keyword>
<dbReference type="Proteomes" id="UP000183995">
    <property type="component" value="Unassembled WGS sequence"/>
</dbReference>
<sequence length="180" mass="19775">MLYESDPRGYAGMPENITVKAEDPRSKDASALMKELSDCLQAMTGSSGRHSIRVEDFLQARSLFAVARDLSGNAVGCGGFRPLDAHAAELKRMYARAQSSGVGSKILAYLEAGAARMGYAVLRLETRRSNKKAVAFYRRNGYLEIPNYGIYENRSEAACFEKYLSRHGGEKAAVRTAGHR</sequence>
<gene>
    <name evidence="4" type="ORF">SAMN02745823_02982</name>
</gene>
<organism evidence="4 5">
    <name type="scientific">Sporobacter termitidis DSM 10068</name>
    <dbReference type="NCBI Taxonomy" id="1123282"/>
    <lineage>
        <taxon>Bacteria</taxon>
        <taxon>Bacillati</taxon>
        <taxon>Bacillota</taxon>
        <taxon>Clostridia</taxon>
        <taxon>Eubacteriales</taxon>
        <taxon>Oscillospiraceae</taxon>
        <taxon>Sporobacter</taxon>
    </lineage>
</organism>
<dbReference type="SUPFAM" id="SSF55729">
    <property type="entry name" value="Acyl-CoA N-acyltransferases (Nat)"/>
    <property type="match status" value="1"/>
</dbReference>
<evidence type="ECO:0000256" key="1">
    <source>
        <dbReference type="ARBA" id="ARBA00022679"/>
    </source>
</evidence>
<reference evidence="4 5" key="1">
    <citation type="submission" date="2016-11" db="EMBL/GenBank/DDBJ databases">
        <authorList>
            <person name="Jaros S."/>
            <person name="Januszkiewicz K."/>
            <person name="Wedrychowicz H."/>
        </authorList>
    </citation>
    <scope>NUCLEOTIDE SEQUENCE [LARGE SCALE GENOMIC DNA]</scope>
    <source>
        <strain evidence="4 5">DSM 10068</strain>
    </source>
</reference>
<dbReference type="Gene3D" id="3.40.630.30">
    <property type="match status" value="1"/>
</dbReference>
<evidence type="ECO:0000313" key="5">
    <source>
        <dbReference type="Proteomes" id="UP000183995"/>
    </source>
</evidence>
<evidence type="ECO:0000256" key="2">
    <source>
        <dbReference type="ARBA" id="ARBA00023315"/>
    </source>
</evidence>
<dbReference type="EMBL" id="FQXV01000011">
    <property type="protein sequence ID" value="SHI16870.1"/>
    <property type="molecule type" value="Genomic_DNA"/>
</dbReference>
<accession>A0A1M5YY59</accession>
<dbReference type="PROSITE" id="PS51186">
    <property type="entry name" value="GNAT"/>
    <property type="match status" value="1"/>
</dbReference>
<protein>
    <submittedName>
        <fullName evidence="4">Acetyltransferase (GNAT) family protein</fullName>
    </submittedName>
</protein>